<protein>
    <recommendedName>
        <fullName evidence="3">Transposase</fullName>
    </recommendedName>
</protein>
<gene>
    <name evidence="1" type="ORF">SH580_19785</name>
</gene>
<dbReference type="EMBL" id="CP138858">
    <property type="protein sequence ID" value="WPJ95663.1"/>
    <property type="molecule type" value="Genomic_DNA"/>
</dbReference>
<keyword evidence="2" id="KW-1185">Reference proteome</keyword>
<proteinExistence type="predicted"/>
<evidence type="ECO:0000313" key="2">
    <source>
        <dbReference type="Proteomes" id="UP001324993"/>
    </source>
</evidence>
<dbReference type="InterPro" id="IPR035093">
    <property type="entry name" value="RelE/ParE_toxin_dom_sf"/>
</dbReference>
<reference evidence="1 2" key="1">
    <citation type="submission" date="2023-11" db="EMBL/GenBank/DDBJ databases">
        <title>Coraliomargarita sp. nov., isolated from marine algae.</title>
        <authorList>
            <person name="Lee J.K."/>
            <person name="Baek J.H."/>
            <person name="Kim J.M."/>
            <person name="Choi D.G."/>
            <person name="Jeon C.O."/>
        </authorList>
    </citation>
    <scope>NUCLEOTIDE SEQUENCE [LARGE SCALE GENOMIC DNA]</scope>
    <source>
        <strain evidence="1 2">J2-16</strain>
    </source>
</reference>
<name>A0ABZ0RKN9_9BACT</name>
<evidence type="ECO:0000313" key="1">
    <source>
        <dbReference type="EMBL" id="WPJ95663.1"/>
    </source>
</evidence>
<sequence length="64" mass="7861">MARKNYRLWLQEPRHPSLHFKQIGNYWSVRVGLGYRALGREKDGTLYWFWIGHHKVYDRMISQL</sequence>
<dbReference type="Proteomes" id="UP001324993">
    <property type="component" value="Chromosome"/>
</dbReference>
<dbReference type="SUPFAM" id="SSF143011">
    <property type="entry name" value="RelE-like"/>
    <property type="match status" value="1"/>
</dbReference>
<accession>A0ABZ0RKN9</accession>
<organism evidence="1 2">
    <name type="scientific">Coraliomargarita algicola</name>
    <dbReference type="NCBI Taxonomy" id="3092156"/>
    <lineage>
        <taxon>Bacteria</taxon>
        <taxon>Pseudomonadati</taxon>
        <taxon>Verrucomicrobiota</taxon>
        <taxon>Opitutia</taxon>
        <taxon>Puniceicoccales</taxon>
        <taxon>Coraliomargaritaceae</taxon>
        <taxon>Coraliomargarita</taxon>
    </lineage>
</organism>
<evidence type="ECO:0008006" key="3">
    <source>
        <dbReference type="Google" id="ProtNLM"/>
    </source>
</evidence>